<dbReference type="Pfam" id="PF02230">
    <property type="entry name" value="Abhydrolase_2"/>
    <property type="match status" value="1"/>
</dbReference>
<evidence type="ECO:0000256" key="3">
    <source>
        <dbReference type="ARBA" id="ARBA00014923"/>
    </source>
</evidence>
<evidence type="ECO:0000256" key="4">
    <source>
        <dbReference type="ARBA" id="ARBA00022801"/>
    </source>
</evidence>
<accession>A0A137NV67</accession>
<dbReference type="EC" id="3.1.2.22" evidence="2"/>
<dbReference type="GO" id="GO:0052689">
    <property type="term" value="F:carboxylic ester hydrolase activity"/>
    <property type="evidence" value="ECO:0007669"/>
    <property type="project" value="TreeGrafter"/>
</dbReference>
<dbReference type="EMBL" id="KQ964699">
    <property type="protein sequence ID" value="KXN66666.1"/>
    <property type="molecule type" value="Genomic_DNA"/>
</dbReference>
<comment type="catalytic activity">
    <reaction evidence="7">
        <text>S-hexadecanoyl-L-cysteinyl-[protein] + H2O = L-cysteinyl-[protein] + hexadecanoate + H(+)</text>
        <dbReference type="Rhea" id="RHEA:19233"/>
        <dbReference type="Rhea" id="RHEA-COMP:10131"/>
        <dbReference type="Rhea" id="RHEA-COMP:11032"/>
        <dbReference type="ChEBI" id="CHEBI:7896"/>
        <dbReference type="ChEBI" id="CHEBI:15377"/>
        <dbReference type="ChEBI" id="CHEBI:15378"/>
        <dbReference type="ChEBI" id="CHEBI:29950"/>
        <dbReference type="ChEBI" id="CHEBI:74151"/>
        <dbReference type="EC" id="3.1.2.22"/>
    </reaction>
</comment>
<comment type="function">
    <text evidence="5">Hydrolyzes fatty acids from S-acylated cysteine residues in proteins with a strong preference for palmitoylated G-alpha proteins over other acyl substrates. Mediates the deacylation of G-alpha proteins such as GPA1 in vivo, but has weak or no activity toward palmitoylated Ras proteins. Has weak lysophospholipase activity in vitro; however such activity may not exist in vivo.</text>
</comment>
<dbReference type="PANTHER" id="PTHR10655:SF17">
    <property type="entry name" value="LYSOPHOSPHOLIPASE-LIKE PROTEIN 1"/>
    <property type="match status" value="1"/>
</dbReference>
<name>A0A137NV67_CONC2</name>
<gene>
    <name evidence="9" type="ORF">CONCODRAFT_11423</name>
</gene>
<dbReference type="InterPro" id="IPR003140">
    <property type="entry name" value="PLipase/COase/thioEstase"/>
</dbReference>
<dbReference type="InterPro" id="IPR050565">
    <property type="entry name" value="LYPA1-2/EST-like"/>
</dbReference>
<evidence type="ECO:0000256" key="2">
    <source>
        <dbReference type="ARBA" id="ARBA00012423"/>
    </source>
</evidence>
<dbReference type="PANTHER" id="PTHR10655">
    <property type="entry name" value="LYSOPHOSPHOLIPASE-RELATED"/>
    <property type="match status" value="1"/>
</dbReference>
<evidence type="ECO:0000259" key="8">
    <source>
        <dbReference type="Pfam" id="PF02230"/>
    </source>
</evidence>
<sequence>MAVESLDVITLKSIGKHTSTIIWLHGLGESRDGWTDIDLNLRKKFSSSKFIFPIAPIRNNGFYGNRELPSWFNVTCRENIGKIEDPKGLNESTLKN</sequence>
<evidence type="ECO:0000256" key="6">
    <source>
        <dbReference type="ARBA" id="ARBA00031195"/>
    </source>
</evidence>
<comment type="similarity">
    <text evidence="1">Belongs to the AB hydrolase superfamily. AB hydrolase 2 family.</text>
</comment>
<dbReference type="GO" id="GO:0008474">
    <property type="term" value="F:palmitoyl-(protein) hydrolase activity"/>
    <property type="evidence" value="ECO:0007669"/>
    <property type="project" value="UniProtKB-EC"/>
</dbReference>
<dbReference type="GO" id="GO:0005737">
    <property type="term" value="C:cytoplasm"/>
    <property type="evidence" value="ECO:0007669"/>
    <property type="project" value="TreeGrafter"/>
</dbReference>
<proteinExistence type="inferred from homology"/>
<dbReference type="Gene3D" id="3.40.50.1820">
    <property type="entry name" value="alpha/beta hydrolase"/>
    <property type="match status" value="1"/>
</dbReference>
<feature type="domain" description="Phospholipase/carboxylesterase/thioesterase" evidence="8">
    <location>
        <begin position="13"/>
        <end position="87"/>
    </location>
</feature>
<evidence type="ECO:0000256" key="1">
    <source>
        <dbReference type="ARBA" id="ARBA00006499"/>
    </source>
</evidence>
<reference evidence="9 10" key="1">
    <citation type="journal article" date="2015" name="Genome Biol. Evol.">
        <title>Phylogenomic analyses indicate that early fungi evolved digesting cell walls of algal ancestors of land plants.</title>
        <authorList>
            <person name="Chang Y."/>
            <person name="Wang S."/>
            <person name="Sekimoto S."/>
            <person name="Aerts A.L."/>
            <person name="Choi C."/>
            <person name="Clum A."/>
            <person name="LaButti K.M."/>
            <person name="Lindquist E.A."/>
            <person name="Yee Ngan C."/>
            <person name="Ohm R.A."/>
            <person name="Salamov A.A."/>
            <person name="Grigoriev I.V."/>
            <person name="Spatafora J.W."/>
            <person name="Berbee M.L."/>
        </authorList>
    </citation>
    <scope>NUCLEOTIDE SEQUENCE [LARGE SCALE GENOMIC DNA]</scope>
    <source>
        <strain evidence="9 10">NRRL 28638</strain>
    </source>
</reference>
<keyword evidence="10" id="KW-1185">Reference proteome</keyword>
<organism evidence="9 10">
    <name type="scientific">Conidiobolus coronatus (strain ATCC 28846 / CBS 209.66 / NRRL 28638)</name>
    <name type="common">Delacroixia coronata</name>
    <dbReference type="NCBI Taxonomy" id="796925"/>
    <lineage>
        <taxon>Eukaryota</taxon>
        <taxon>Fungi</taxon>
        <taxon>Fungi incertae sedis</taxon>
        <taxon>Zoopagomycota</taxon>
        <taxon>Entomophthoromycotina</taxon>
        <taxon>Entomophthoromycetes</taxon>
        <taxon>Entomophthorales</taxon>
        <taxon>Ancylistaceae</taxon>
        <taxon>Conidiobolus</taxon>
    </lineage>
</organism>
<evidence type="ECO:0000256" key="7">
    <source>
        <dbReference type="ARBA" id="ARBA00047337"/>
    </source>
</evidence>
<evidence type="ECO:0000313" key="10">
    <source>
        <dbReference type="Proteomes" id="UP000070444"/>
    </source>
</evidence>
<dbReference type="AlphaFoldDB" id="A0A137NV67"/>
<dbReference type="SUPFAM" id="SSF53474">
    <property type="entry name" value="alpha/beta-Hydrolases"/>
    <property type="match status" value="1"/>
</dbReference>
<dbReference type="STRING" id="796925.A0A137NV67"/>
<dbReference type="InterPro" id="IPR029058">
    <property type="entry name" value="AB_hydrolase_fold"/>
</dbReference>
<evidence type="ECO:0000256" key="5">
    <source>
        <dbReference type="ARBA" id="ARBA00029392"/>
    </source>
</evidence>
<dbReference type="OrthoDB" id="2418081at2759"/>
<protein>
    <recommendedName>
        <fullName evidence="3">Acyl-protein thioesterase 1</fullName>
        <ecNumber evidence="2">3.1.2.22</ecNumber>
    </recommendedName>
    <alternativeName>
        <fullName evidence="6">Palmitoyl-protein hydrolase</fullName>
    </alternativeName>
</protein>
<keyword evidence="4" id="KW-0378">Hydrolase</keyword>
<evidence type="ECO:0000313" key="9">
    <source>
        <dbReference type="EMBL" id="KXN66666.1"/>
    </source>
</evidence>
<dbReference type="Proteomes" id="UP000070444">
    <property type="component" value="Unassembled WGS sequence"/>
</dbReference>